<evidence type="ECO:0000256" key="4">
    <source>
        <dbReference type="ARBA" id="ARBA00016218"/>
    </source>
</evidence>
<evidence type="ECO:0000256" key="9">
    <source>
        <dbReference type="ARBA" id="ARBA00022909"/>
    </source>
</evidence>
<keyword evidence="7 14" id="KW-0418">Kinase</keyword>
<comment type="function">
    <text evidence="10">Catalyzes the transfer of pyrophosphate from adenosine triphosphate (ATP) to 6-hydroxymethyl-7,8-dihydropterin, an enzymatic step in folate biosynthesis pathway.</text>
</comment>
<evidence type="ECO:0000256" key="2">
    <source>
        <dbReference type="ARBA" id="ARBA00005810"/>
    </source>
</evidence>
<dbReference type="UniPathway" id="UPA00077">
    <property type="reaction ID" value="UER00155"/>
</dbReference>
<dbReference type="PANTHER" id="PTHR43071">
    <property type="entry name" value="2-AMINO-4-HYDROXY-6-HYDROXYMETHYLDIHYDROPTERIDINE PYROPHOSPHOKINASE"/>
    <property type="match status" value="1"/>
</dbReference>
<evidence type="ECO:0000256" key="5">
    <source>
        <dbReference type="ARBA" id="ARBA00022679"/>
    </source>
</evidence>
<reference evidence="14 15" key="1">
    <citation type="journal article" date="2015" name="Genome Announc.">
        <title>Complete Genome Sequence of 'Candidatus Liberibacter africanus,' a Bacterium Associated with Citrus Huanglongbing.</title>
        <authorList>
            <person name="Lin H."/>
            <person name="Pietersen G."/>
            <person name="Han C."/>
            <person name="Read D.A."/>
            <person name="Lou B."/>
            <person name="Gupta G."/>
            <person name="Civerolo E.L."/>
        </authorList>
    </citation>
    <scope>NUCLEOTIDE SEQUENCE [LARGE SCALE GENOMIC DNA]</scope>
    <source>
        <strain evidence="14 15">PTSAPSY</strain>
    </source>
</reference>
<evidence type="ECO:0000259" key="13">
    <source>
        <dbReference type="Pfam" id="PF01288"/>
    </source>
</evidence>
<keyword evidence="8" id="KW-0067">ATP-binding</keyword>
<dbReference type="EMBL" id="CP004021">
    <property type="protein sequence ID" value="AKK20632.1"/>
    <property type="molecule type" value="Genomic_DNA"/>
</dbReference>
<dbReference type="RefSeq" id="WP_047264582.1">
    <property type="nucleotide sequence ID" value="NZ_CP004021.1"/>
</dbReference>
<evidence type="ECO:0000256" key="1">
    <source>
        <dbReference type="ARBA" id="ARBA00005051"/>
    </source>
</evidence>
<keyword evidence="9" id="KW-0289">Folate biosynthesis</keyword>
<evidence type="ECO:0000256" key="12">
    <source>
        <dbReference type="ARBA" id="ARBA00033413"/>
    </source>
</evidence>
<dbReference type="Pfam" id="PF01288">
    <property type="entry name" value="HPPK"/>
    <property type="match status" value="1"/>
</dbReference>
<dbReference type="InterPro" id="IPR035907">
    <property type="entry name" value="Hppk_sf"/>
</dbReference>
<dbReference type="OrthoDB" id="9808041at2"/>
<evidence type="ECO:0000256" key="11">
    <source>
        <dbReference type="ARBA" id="ARBA00029766"/>
    </source>
</evidence>
<evidence type="ECO:0000256" key="6">
    <source>
        <dbReference type="ARBA" id="ARBA00022741"/>
    </source>
</evidence>
<keyword evidence="5" id="KW-0808">Transferase</keyword>
<dbReference type="GO" id="GO:0046656">
    <property type="term" value="P:folic acid biosynthetic process"/>
    <property type="evidence" value="ECO:0007669"/>
    <property type="project" value="UniProtKB-KW"/>
</dbReference>
<dbReference type="AlphaFoldDB" id="A0A0G3I9Z4"/>
<evidence type="ECO:0000313" key="15">
    <source>
        <dbReference type="Proteomes" id="UP000035503"/>
    </source>
</evidence>
<comment type="pathway">
    <text evidence="1">Cofactor biosynthesis; tetrahydrofolate biosynthesis; 2-amino-4-hydroxy-6-hydroxymethyl-7,8-dihydropteridine diphosphate from 7,8-dihydroneopterin triphosphate: step 4/4.</text>
</comment>
<dbReference type="SUPFAM" id="SSF55083">
    <property type="entry name" value="6-hydroxymethyl-7,8-dihydropterin pyrophosphokinase, HPPK"/>
    <property type="match status" value="1"/>
</dbReference>
<evidence type="ECO:0000256" key="8">
    <source>
        <dbReference type="ARBA" id="ARBA00022840"/>
    </source>
</evidence>
<dbReference type="GO" id="GO:0016301">
    <property type="term" value="F:kinase activity"/>
    <property type="evidence" value="ECO:0007669"/>
    <property type="project" value="UniProtKB-KW"/>
</dbReference>
<dbReference type="GO" id="GO:0003848">
    <property type="term" value="F:2-amino-4-hydroxy-6-hydroxymethyldihydropteridine diphosphokinase activity"/>
    <property type="evidence" value="ECO:0007669"/>
    <property type="project" value="UniProtKB-EC"/>
</dbReference>
<dbReference type="PANTHER" id="PTHR43071:SF1">
    <property type="entry name" value="2-AMINO-4-HYDROXY-6-HYDROXYMETHYLDIHYDROPTERIDINE PYROPHOSPHOKINASE"/>
    <property type="match status" value="1"/>
</dbReference>
<protein>
    <recommendedName>
        <fullName evidence="4">2-amino-4-hydroxy-6-hydroxymethyldihydropteridine pyrophosphokinase</fullName>
        <ecNumber evidence="3">2.7.6.3</ecNumber>
    </recommendedName>
    <alternativeName>
        <fullName evidence="11">6-hydroxymethyl-7,8-dihydropterin pyrophosphokinase</fullName>
    </alternativeName>
    <alternativeName>
        <fullName evidence="12">7,8-dihydro-6-hydroxymethylpterin-pyrophosphokinase</fullName>
    </alternativeName>
</protein>
<evidence type="ECO:0000256" key="10">
    <source>
        <dbReference type="ARBA" id="ARBA00029409"/>
    </source>
</evidence>
<dbReference type="PATRIC" id="fig|1277257.4.peg.1112"/>
<keyword evidence="6" id="KW-0547">Nucleotide-binding</keyword>
<organism evidence="14 15">
    <name type="scientific">Candidatus Liberibacter africanus PTSAPSY</name>
    <dbReference type="NCBI Taxonomy" id="1277257"/>
    <lineage>
        <taxon>Bacteria</taxon>
        <taxon>Pseudomonadati</taxon>
        <taxon>Pseudomonadota</taxon>
        <taxon>Alphaproteobacteria</taxon>
        <taxon>Hyphomicrobiales</taxon>
        <taxon>Rhizobiaceae</taxon>
        <taxon>Liberibacter</taxon>
    </lineage>
</organism>
<dbReference type="Proteomes" id="UP000035503">
    <property type="component" value="Chromosome"/>
</dbReference>
<evidence type="ECO:0000313" key="14">
    <source>
        <dbReference type="EMBL" id="AKK20632.1"/>
    </source>
</evidence>
<dbReference type="GO" id="GO:0005524">
    <property type="term" value="F:ATP binding"/>
    <property type="evidence" value="ECO:0007669"/>
    <property type="project" value="UniProtKB-KW"/>
</dbReference>
<dbReference type="EC" id="2.7.6.3" evidence="3"/>
<dbReference type="NCBIfam" id="TIGR01498">
    <property type="entry name" value="folK"/>
    <property type="match status" value="1"/>
</dbReference>
<dbReference type="KEGG" id="lau:G293_05105"/>
<evidence type="ECO:0000256" key="7">
    <source>
        <dbReference type="ARBA" id="ARBA00022777"/>
    </source>
</evidence>
<gene>
    <name evidence="14" type="ORF">G293_05105</name>
</gene>
<sequence length="172" mass="19663">MNKKNDTIAIGLGSNIGNKKKYIAQALQLLNNHKDCEVISVSRLYHTPPWGKNDQDFFFNAVSLIKTRVSPNELLDILLSIENKLNRKRDVLWGSRTIDLDILILGDYVCATDRLTIPHPYITERAFVIAPLSDVAPDIVIKGLSVKKWFDHIDVSKMQVIDDSRDWWIDCD</sequence>
<dbReference type="Gene3D" id="3.30.70.560">
    <property type="entry name" value="7,8-Dihydro-6-hydroxymethylpterin-pyrophosphokinase HPPK"/>
    <property type="match status" value="1"/>
</dbReference>
<feature type="domain" description="7,8-dihydro-6-hydroxymethylpterin-pyrophosphokinase" evidence="13">
    <location>
        <begin position="10"/>
        <end position="137"/>
    </location>
</feature>
<accession>A0A0G3I9Z4</accession>
<name>A0A0G3I9Z4_LIBAF</name>
<proteinExistence type="inferred from homology"/>
<dbReference type="STRING" id="1277257.G293_05105"/>
<dbReference type="CDD" id="cd00483">
    <property type="entry name" value="HPPK"/>
    <property type="match status" value="1"/>
</dbReference>
<dbReference type="InterPro" id="IPR000550">
    <property type="entry name" value="Hppk"/>
</dbReference>
<keyword evidence="15" id="KW-1185">Reference proteome</keyword>
<dbReference type="GO" id="GO:0046654">
    <property type="term" value="P:tetrahydrofolate biosynthetic process"/>
    <property type="evidence" value="ECO:0007669"/>
    <property type="project" value="UniProtKB-UniPathway"/>
</dbReference>
<evidence type="ECO:0000256" key="3">
    <source>
        <dbReference type="ARBA" id="ARBA00013253"/>
    </source>
</evidence>
<comment type="similarity">
    <text evidence="2">Belongs to the HPPK family.</text>
</comment>